<dbReference type="InterPro" id="IPR003961">
    <property type="entry name" value="FN3_dom"/>
</dbReference>
<feature type="transmembrane region" description="Helical" evidence="3">
    <location>
        <begin position="1822"/>
        <end position="1843"/>
    </location>
</feature>
<keyword evidence="3" id="KW-0472">Membrane</keyword>
<keyword evidence="3" id="KW-0812">Transmembrane</keyword>
<dbReference type="FunFam" id="2.60.40.10:FF:002168">
    <property type="entry name" value="Protein roller-3"/>
    <property type="match status" value="1"/>
</dbReference>
<keyword evidence="3" id="KW-1133">Transmembrane helix</keyword>
<dbReference type="Pfam" id="PF26432">
    <property type="entry name" value="Roller3_N"/>
    <property type="match status" value="1"/>
</dbReference>
<dbReference type="Pfam" id="PF25494">
    <property type="entry name" value="Beta-prop_Rol-3"/>
    <property type="match status" value="1"/>
</dbReference>
<dbReference type="SMART" id="SM00060">
    <property type="entry name" value="FN3"/>
    <property type="match status" value="4"/>
</dbReference>
<dbReference type="Gene3D" id="2.60.40.10">
    <property type="entry name" value="Immunoglobulins"/>
    <property type="match status" value="2"/>
</dbReference>
<dbReference type="CDD" id="cd00063">
    <property type="entry name" value="FN3"/>
    <property type="match status" value="2"/>
</dbReference>
<accession>A0A1I7XMJ1</accession>
<dbReference type="InterPro" id="IPR036116">
    <property type="entry name" value="FN3_sf"/>
</dbReference>
<dbReference type="FunFam" id="2.60.40.10:FF:002356">
    <property type="entry name" value="Protein roller-3"/>
    <property type="match status" value="1"/>
</dbReference>
<organism evidence="5 6">
    <name type="scientific">Heterorhabditis bacteriophora</name>
    <name type="common">Entomopathogenic nematode worm</name>
    <dbReference type="NCBI Taxonomy" id="37862"/>
    <lineage>
        <taxon>Eukaryota</taxon>
        <taxon>Metazoa</taxon>
        <taxon>Ecdysozoa</taxon>
        <taxon>Nematoda</taxon>
        <taxon>Chromadorea</taxon>
        <taxon>Rhabditida</taxon>
        <taxon>Rhabditina</taxon>
        <taxon>Rhabditomorpha</taxon>
        <taxon>Strongyloidea</taxon>
        <taxon>Heterorhabditidae</taxon>
        <taxon>Heterorhabditis</taxon>
    </lineage>
</organism>
<evidence type="ECO:0000259" key="4">
    <source>
        <dbReference type="PROSITE" id="PS50853"/>
    </source>
</evidence>
<dbReference type="SUPFAM" id="SSF49265">
    <property type="entry name" value="Fibronectin type III"/>
    <property type="match status" value="3"/>
</dbReference>
<dbReference type="InterPro" id="IPR013783">
    <property type="entry name" value="Ig-like_fold"/>
</dbReference>
<reference evidence="6" key="1">
    <citation type="submission" date="2016-11" db="UniProtKB">
        <authorList>
            <consortium name="WormBaseParasite"/>
        </authorList>
    </citation>
    <scope>IDENTIFICATION</scope>
</reference>
<sequence>MPGPVFRPQSVDKSGLKAPMLMNNSEMNMHRFHDVIVITRDFSKQRIYSSTEMTTLNPMRMSSKPIFFQAFPLARGETTWNQDDIDKCGYSCRINSVRQVVNCHHGCHDFDEPISKCDTRCAKEEIAFDSCSQGCYAVEHAFLVQIQELINQVSVIIDVVEDKLRLKWIFPFTVLPQLQEVAAADVLWFTQSREIASNTGWKWTALTNTVRLALCYRNQVGVSHPVTYQMPFTATKSVIEVISQLQVATDKLALCWNGSQTMVTFLFIVLIIRNKIYLYRCHLFKSLPKENCCRATISDLSREDGLPGSETSVKIEMIQVPASAFEEFGPPKERLLFSSGSHLYQLRDANDYLISEEPIPIAFEMPQGELITAVVGISSDSVVVGSSRGGLWLLNMEYNDTLVDSTPTIMKESNGDGHVITQIEYDAMQQCVYAVVADRGVVRCTIEGKKCSFLANSDSLNPIRQISVDGNNGFIYFLGADHQIYRSELFPINAPETFNFPTTTLLTDLSPASALELVQDSFELIVALKNGTVLSQNLVSGKVTLKRSEEYPQVIRMCMVGDKLYWLREKCGDTSPDEMCFFTEEKNGETGAIHFSRYLYSGKILDFALLRDPLAPPILVSPEKIGLVVSDSKARITWLPPVNMPFQATNNGWRNISYDVKMVTPDSPDSPLVEQTTNGGDVTVSVLPGAEYTASVRACWNRVCSNFVNAINSAFVSFKLSNPFCCDTIFSMDNTTKTWYYVAPNEGVVHHWKSVEHSVPFAKYLSINFVSVLQTRAILILAASYQIISYRLTGTVEHVVYSCPSPIENCAEVVGLSSDDTTGEIYFAVQSTNGTVALFELNQEDRTPRLLATSIDLPQLVKQIRQLLVTHEKVIFVTKEGRVGSCDKKLGSLNINLALSNIDMVVAVNPTELNNVFDFLGEVNIGQNRKDEVGWAIEPRQQAGKVLYKMSLFRDKLFVGDAHTEITTSLSFILPPSLLESWSSAQRFDINIAGLSAWTTASVNKTALQAPVKPPTAPTNVRLYATQQEDGTNQGGPLSSSITHYAFAVKSGKVECTVAAANEPSNIGEYTAPISIDSSELKPLVRLFAIDSTNALIAINNVTQDEPAKRKKRQIAQMEYQAIAFIGNDLFAVRKEHDTIQPLLVQIDTNDIDNIVHKVSIGGDVSKIDALTSDWVGNRLLFVSGMALYQLSLDPFLTTSLLTPKKLIELSTGATDAKQLTFDPFKNNAYLLTRNGSLFSLNLSRGLEQNLALVVPCLSSQTVTWMMTGSQYYSEFAWNRASSPKIYALTWNGLIVVDVEENNKCNEVRIDWNKFGEKGLKAMSAFAIADKLFVFVTSSEMLIYGRETVVPIPIANPPLRQILAVSQSSQPYPERTCFSLPSSSDIQFAVINEGKTGAFIEVVKPPPPTTCQGVSLPQTHYEVYFKRKNSDKVKHIRSFTEKIHIENGILDKETDYDVTVAWLNRYSAVSSISDARTFRTGFGYPSAPRSLQATPITPDTIYLFWNLPDTLNAPIAEIKYKISQQTAGLTSPSSIAVQEYSEGVFSPTTSDSASCFSNPCRVKISNLRPSTEYKFWATAIHKSHLNSQFLEDAEAVSQEVTTRTKDIAGTLRPDNVTGSSLLLRWNSLQAEQPPSLISVQYKESGGISEWKAPSNASFDPSVSTILVLINGLLSATTYDYRFVAAYTGTYTIDNRVTGYKEDYYQGVQQAKTKAGVPTAPLMVEARMDDEGWIVSWKEPLSDGGSPITSYAVEMRINKTSEWEIAERGLDGWKLWWRPAKSYTQGADWEFRVRAANQEGFGSYGCSSDNRVIVPEKESSSSWLYVVLGVSLTAVLILLALIFVMC</sequence>
<dbReference type="PANTHER" id="PTHR13817:SF73">
    <property type="entry name" value="FIBRONECTIN TYPE-III DOMAIN-CONTAINING PROTEIN"/>
    <property type="match status" value="1"/>
</dbReference>
<feature type="domain" description="Fibronectin type-III" evidence="4">
    <location>
        <begin position="1487"/>
        <end position="1600"/>
    </location>
</feature>
<keyword evidence="2" id="KW-1015">Disulfide bond</keyword>
<dbReference type="PANTHER" id="PTHR13817">
    <property type="entry name" value="TITIN"/>
    <property type="match status" value="1"/>
</dbReference>
<evidence type="ECO:0000256" key="1">
    <source>
        <dbReference type="ARBA" id="ARBA00022737"/>
    </source>
</evidence>
<keyword evidence="1" id="KW-0677">Repeat</keyword>
<evidence type="ECO:0000256" key="2">
    <source>
        <dbReference type="ARBA" id="ARBA00023157"/>
    </source>
</evidence>
<proteinExistence type="predicted"/>
<dbReference type="InterPro" id="IPR050964">
    <property type="entry name" value="Striated_Muscle_Regulatory"/>
</dbReference>
<evidence type="ECO:0000313" key="6">
    <source>
        <dbReference type="WBParaSite" id="Hba_18748"/>
    </source>
</evidence>
<feature type="domain" description="Fibronectin type-III" evidence="4">
    <location>
        <begin position="1716"/>
        <end position="1816"/>
    </location>
</feature>
<dbReference type="Proteomes" id="UP000095283">
    <property type="component" value="Unplaced"/>
</dbReference>
<evidence type="ECO:0000313" key="5">
    <source>
        <dbReference type="Proteomes" id="UP000095283"/>
    </source>
</evidence>
<dbReference type="InterPro" id="IPR057329">
    <property type="entry name" value="Beta-prop_Rol-3"/>
</dbReference>
<name>A0A1I7XMJ1_HETBA</name>
<dbReference type="WBParaSite" id="Hba_18748">
    <property type="protein sequence ID" value="Hba_18748"/>
    <property type="gene ID" value="Hba_18748"/>
</dbReference>
<dbReference type="Pfam" id="PF00041">
    <property type="entry name" value="fn3"/>
    <property type="match status" value="1"/>
</dbReference>
<dbReference type="SUPFAM" id="SSF69322">
    <property type="entry name" value="Tricorn protease domain 2"/>
    <property type="match status" value="1"/>
</dbReference>
<dbReference type="InterPro" id="IPR058726">
    <property type="entry name" value="Roller3_N"/>
</dbReference>
<dbReference type="PROSITE" id="PS50853">
    <property type="entry name" value="FN3"/>
    <property type="match status" value="2"/>
</dbReference>
<evidence type="ECO:0000256" key="3">
    <source>
        <dbReference type="SAM" id="Phobius"/>
    </source>
</evidence>
<protein>
    <submittedName>
        <fullName evidence="6">Receptor protein-tyrosine kinase</fullName>
    </submittedName>
</protein>
<keyword evidence="5" id="KW-1185">Reference proteome</keyword>